<dbReference type="Gene3D" id="3.40.50.1980">
    <property type="entry name" value="Nitrogenase molybdenum iron protein domain"/>
    <property type="match status" value="2"/>
</dbReference>
<evidence type="ECO:0000313" key="8">
    <source>
        <dbReference type="EMBL" id="SFA54786.1"/>
    </source>
</evidence>
<dbReference type="GO" id="GO:0007155">
    <property type="term" value="P:cell adhesion"/>
    <property type="evidence" value="ECO:0007669"/>
    <property type="project" value="InterPro"/>
</dbReference>
<evidence type="ECO:0000256" key="1">
    <source>
        <dbReference type="ARBA" id="ARBA00004196"/>
    </source>
</evidence>
<keyword evidence="4 7" id="KW-0732">Signal</keyword>
<evidence type="ECO:0000256" key="2">
    <source>
        <dbReference type="ARBA" id="ARBA00022448"/>
    </source>
</evidence>
<dbReference type="GO" id="GO:0030001">
    <property type="term" value="P:metal ion transport"/>
    <property type="evidence" value="ECO:0007669"/>
    <property type="project" value="InterPro"/>
</dbReference>
<dbReference type="EMBL" id="FOJN01000009">
    <property type="protein sequence ID" value="SFA54786.1"/>
    <property type="molecule type" value="Genomic_DNA"/>
</dbReference>
<dbReference type="GeneID" id="85486360"/>
<proteinExistence type="inferred from homology"/>
<dbReference type="InterPro" id="IPR006127">
    <property type="entry name" value="ZnuA-like"/>
</dbReference>
<dbReference type="InterPro" id="IPR006128">
    <property type="entry name" value="Lipoprotein_PsaA-like"/>
</dbReference>
<evidence type="ECO:0000256" key="7">
    <source>
        <dbReference type="SAM" id="SignalP"/>
    </source>
</evidence>
<evidence type="ECO:0000256" key="4">
    <source>
        <dbReference type="ARBA" id="ARBA00022729"/>
    </source>
</evidence>
<dbReference type="GO" id="GO:0046872">
    <property type="term" value="F:metal ion binding"/>
    <property type="evidence" value="ECO:0007669"/>
    <property type="project" value="UniProtKB-KW"/>
</dbReference>
<dbReference type="Pfam" id="PF01297">
    <property type="entry name" value="ZnuA"/>
    <property type="match status" value="1"/>
</dbReference>
<name>A0A1I0TV27_9NOCA</name>
<dbReference type="RefSeq" id="WP_244516510.1">
    <property type="nucleotide sequence ID" value="NZ_FOJN01000009.1"/>
</dbReference>
<sequence length="335" mass="34834">MSAFSPRTGIAAIALTAAATTVLAGCSSSESSGSSGGETGGRPTVVASTNVWGSVAEAVAGDRADVQAIIADPSADPHSYEASPADAAALSRASLVVYNGGGYDEFVDDVLASESDVPSVDAYSFLGDHGHDHADETSEASSDQADGDHADGDHAGHDHSGENEHVWYDPEVAAATAEAVAEQLGTIDPDNASYYTANAEAFHEDMHQVSDITDRIAQQRPGAPVAQTEPIAHYLLENADLDDRTPEDFENAIEEGNDPSPAAIAATRDLLTSRSVDVLVYNVQTEDNVTADVRRVAEENGVPVVEVTETLPEGVTYLEWQRGAAQSLADALGVA</sequence>
<keyword evidence="2 5" id="KW-0813">Transport</keyword>
<dbReference type="Proteomes" id="UP000182054">
    <property type="component" value="Unassembled WGS sequence"/>
</dbReference>
<accession>A0A1I0TV27</accession>
<dbReference type="PROSITE" id="PS51257">
    <property type="entry name" value="PROKAR_LIPOPROTEIN"/>
    <property type="match status" value="1"/>
</dbReference>
<organism evidence="8 9">
    <name type="scientific">Rhodococcoides kroppenstedtii</name>
    <dbReference type="NCBI Taxonomy" id="293050"/>
    <lineage>
        <taxon>Bacteria</taxon>
        <taxon>Bacillati</taxon>
        <taxon>Actinomycetota</taxon>
        <taxon>Actinomycetes</taxon>
        <taxon>Mycobacteriales</taxon>
        <taxon>Nocardiaceae</taxon>
        <taxon>Rhodococcoides</taxon>
    </lineage>
</organism>
<feature type="chain" id="PRO_5010361122" evidence="7">
    <location>
        <begin position="25"/>
        <end position="335"/>
    </location>
</feature>
<dbReference type="SUPFAM" id="SSF53807">
    <property type="entry name" value="Helical backbone' metal receptor"/>
    <property type="match status" value="1"/>
</dbReference>
<feature type="signal peptide" evidence="7">
    <location>
        <begin position="1"/>
        <end position="24"/>
    </location>
</feature>
<dbReference type="InterPro" id="IPR050492">
    <property type="entry name" value="Bact_metal-bind_prot9"/>
</dbReference>
<comment type="similarity">
    <text evidence="5">Belongs to the bacterial solute-binding protein 9 family.</text>
</comment>
<protein>
    <submittedName>
        <fullName evidence="8">Zinc/manganese transport system substrate-binding protein</fullName>
    </submittedName>
</protein>
<keyword evidence="3" id="KW-0479">Metal-binding</keyword>
<evidence type="ECO:0000256" key="5">
    <source>
        <dbReference type="RuleBase" id="RU003512"/>
    </source>
</evidence>
<dbReference type="PANTHER" id="PTHR42953">
    <property type="entry name" value="HIGH-AFFINITY ZINC UPTAKE SYSTEM PROTEIN ZNUA-RELATED"/>
    <property type="match status" value="1"/>
</dbReference>
<dbReference type="PANTHER" id="PTHR42953:SF1">
    <property type="entry name" value="METAL-BINDING PROTEIN HI_0362-RELATED"/>
    <property type="match status" value="1"/>
</dbReference>
<feature type="region of interest" description="Disordered" evidence="6">
    <location>
        <begin position="26"/>
        <end position="45"/>
    </location>
</feature>
<gene>
    <name evidence="8" type="ORF">SAMN05444374_10999</name>
</gene>
<evidence type="ECO:0000313" key="9">
    <source>
        <dbReference type="Proteomes" id="UP000182054"/>
    </source>
</evidence>
<dbReference type="AlphaFoldDB" id="A0A1I0TV27"/>
<evidence type="ECO:0000256" key="6">
    <source>
        <dbReference type="SAM" id="MobiDB-lite"/>
    </source>
</evidence>
<feature type="region of interest" description="Disordered" evidence="6">
    <location>
        <begin position="122"/>
        <end position="163"/>
    </location>
</feature>
<evidence type="ECO:0000256" key="3">
    <source>
        <dbReference type="ARBA" id="ARBA00022723"/>
    </source>
</evidence>
<reference evidence="8 9" key="1">
    <citation type="submission" date="2016-10" db="EMBL/GenBank/DDBJ databases">
        <authorList>
            <person name="de Groot N.N."/>
        </authorList>
    </citation>
    <scope>NUCLEOTIDE SEQUENCE [LARGE SCALE GENOMIC DNA]</scope>
    <source>
        <strain evidence="8 9">DSM 44908</strain>
    </source>
</reference>
<feature type="compositionally biased region" description="Basic and acidic residues" evidence="6">
    <location>
        <begin position="146"/>
        <end position="163"/>
    </location>
</feature>
<dbReference type="GO" id="GO:0030313">
    <property type="term" value="C:cell envelope"/>
    <property type="evidence" value="ECO:0007669"/>
    <property type="project" value="UniProtKB-SubCell"/>
</dbReference>
<dbReference type="PRINTS" id="PR00690">
    <property type="entry name" value="ADHESNFAMILY"/>
</dbReference>
<comment type="subcellular location">
    <subcellularLocation>
        <location evidence="1">Cell envelope</location>
    </subcellularLocation>
</comment>